<keyword evidence="1" id="KW-0472">Membrane</keyword>
<dbReference type="EMBL" id="JAYJJQ010000018">
    <property type="protein sequence ID" value="MEB3070855.1"/>
    <property type="molecule type" value="Genomic_DNA"/>
</dbReference>
<reference evidence="2 3" key="1">
    <citation type="submission" date="2023-12" db="EMBL/GenBank/DDBJ databases">
        <title>Description of new species of Mycobacterium terrae complex isolated from sewage at the Sao Paulo Zoological Park Foundation in Brazil.</title>
        <authorList>
            <person name="Romagnoli C.L."/>
            <person name="Conceicao E.C."/>
            <person name="Machado E."/>
            <person name="Barreto L.B.P.F."/>
            <person name="Sharma A."/>
            <person name="Silva N.M."/>
            <person name="Marques L.E."/>
            <person name="Juliana M.A."/>
            <person name="Lourenco M.C.S."/>
            <person name="Digiampietri L.A."/>
            <person name="Suffys P.N."/>
            <person name="Viana-Niero C."/>
        </authorList>
    </citation>
    <scope>NUCLEOTIDE SEQUENCE [LARGE SCALE GENOMIC DNA]</scope>
    <source>
        <strain evidence="2 3">MYC017</strain>
    </source>
</reference>
<dbReference type="Proteomes" id="UP001299283">
    <property type="component" value="Unassembled WGS sequence"/>
</dbReference>
<proteinExistence type="predicted"/>
<name>A0ABU5Z0E2_9MYCO</name>
<feature type="transmembrane region" description="Helical" evidence="1">
    <location>
        <begin position="88"/>
        <end position="110"/>
    </location>
</feature>
<feature type="transmembrane region" description="Helical" evidence="1">
    <location>
        <begin position="57"/>
        <end position="82"/>
    </location>
</feature>
<accession>A0ABU5Z0E2</accession>
<evidence type="ECO:0000313" key="3">
    <source>
        <dbReference type="Proteomes" id="UP001299283"/>
    </source>
</evidence>
<keyword evidence="1" id="KW-0812">Transmembrane</keyword>
<protein>
    <submittedName>
        <fullName evidence="2">Uncharacterized protein</fullName>
    </submittedName>
</protein>
<keyword evidence="3" id="KW-1185">Reference proteome</keyword>
<comment type="caution">
    <text evidence="2">The sequence shown here is derived from an EMBL/GenBank/DDBJ whole genome shotgun (WGS) entry which is preliminary data.</text>
</comment>
<gene>
    <name evidence="2" type="ORF">K5L39_16850</name>
</gene>
<evidence type="ECO:0000256" key="1">
    <source>
        <dbReference type="SAM" id="Phobius"/>
    </source>
</evidence>
<feature type="transmembrane region" description="Helical" evidence="1">
    <location>
        <begin position="20"/>
        <end position="42"/>
    </location>
</feature>
<organism evidence="2 3">
    <name type="scientific">[Mycobacterium] vasticus</name>
    <dbReference type="NCBI Taxonomy" id="2875777"/>
    <lineage>
        <taxon>Bacteria</taxon>
        <taxon>Bacillati</taxon>
        <taxon>Actinomycetota</taxon>
        <taxon>Actinomycetes</taxon>
        <taxon>Mycobacteriales</taxon>
        <taxon>Mycobacteriaceae</taxon>
        <taxon>Mycolicibacter</taxon>
    </lineage>
</organism>
<keyword evidence="1" id="KW-1133">Transmembrane helix</keyword>
<sequence length="129" mass="14178">MILLNLFFDSAGLNTDSDLPIWLIIAFAAMSIAVVCVLAWFISQKARGRISVKKENFYLGILITVIVSGFIGDGLQAVASMIFKSTSIWVMIPVYLLSYAALWVVGSIVFTKISKRSEVSVLENAEPDQ</sequence>
<dbReference type="RefSeq" id="WP_225396662.1">
    <property type="nucleotide sequence ID" value="NZ_JAYJJQ010000018.1"/>
</dbReference>
<evidence type="ECO:0000313" key="2">
    <source>
        <dbReference type="EMBL" id="MEB3070855.1"/>
    </source>
</evidence>